<dbReference type="EMBL" id="FUXC01000008">
    <property type="protein sequence ID" value="SJZ86603.1"/>
    <property type="molecule type" value="Genomic_DNA"/>
</dbReference>
<dbReference type="Proteomes" id="UP000190395">
    <property type="component" value="Unassembled WGS sequence"/>
</dbReference>
<evidence type="ECO:0000313" key="4">
    <source>
        <dbReference type="Proteomes" id="UP000190395"/>
    </source>
</evidence>
<dbReference type="Pfam" id="PF01381">
    <property type="entry name" value="HTH_3"/>
    <property type="match status" value="1"/>
</dbReference>
<evidence type="ECO:0000313" key="3">
    <source>
        <dbReference type="EMBL" id="SJZ86603.1"/>
    </source>
</evidence>
<dbReference type="Gene3D" id="1.10.260.40">
    <property type="entry name" value="lambda repressor-like DNA-binding domains"/>
    <property type="match status" value="1"/>
</dbReference>
<dbReference type="SMART" id="SM00530">
    <property type="entry name" value="HTH_XRE"/>
    <property type="match status" value="1"/>
</dbReference>
<proteinExistence type="predicted"/>
<dbReference type="GeneID" id="303367675"/>
<dbReference type="AlphaFoldDB" id="A0A1T4P513"/>
<organism evidence="3 4">
    <name type="scientific">Treponema berlinense</name>
    <dbReference type="NCBI Taxonomy" id="225004"/>
    <lineage>
        <taxon>Bacteria</taxon>
        <taxon>Pseudomonadati</taxon>
        <taxon>Spirochaetota</taxon>
        <taxon>Spirochaetia</taxon>
        <taxon>Spirochaetales</taxon>
        <taxon>Treponemataceae</taxon>
        <taxon>Treponema</taxon>
    </lineage>
</organism>
<dbReference type="STRING" id="225004.SAMN02745152_01443"/>
<dbReference type="SUPFAM" id="SSF47413">
    <property type="entry name" value="lambda repressor-like DNA-binding domains"/>
    <property type="match status" value="1"/>
</dbReference>
<gene>
    <name evidence="3" type="ORF">SAMN02745152_01443</name>
</gene>
<sequence>MGVTAFGKILRKRRIDSSEILGDMAKRLDVSAAYLSSIENGLREIPDSFVEKISKEYGLSEAEKQELEEAQAQSKGSVNVPLGEQKDSSEYLETAVMFAKDFSKLTEKQVKMMKEMLEKFQAESSGEKNGSGAV</sequence>
<dbReference type="CDD" id="cd00093">
    <property type="entry name" value="HTH_XRE"/>
    <property type="match status" value="1"/>
</dbReference>
<evidence type="ECO:0000259" key="2">
    <source>
        <dbReference type="PROSITE" id="PS50943"/>
    </source>
</evidence>
<feature type="domain" description="HTH cro/C1-type" evidence="2">
    <location>
        <begin position="23"/>
        <end position="64"/>
    </location>
</feature>
<evidence type="ECO:0000256" key="1">
    <source>
        <dbReference type="SAM" id="MobiDB-lite"/>
    </source>
</evidence>
<feature type="region of interest" description="Disordered" evidence="1">
    <location>
        <begin position="64"/>
        <end position="83"/>
    </location>
</feature>
<reference evidence="3 4" key="1">
    <citation type="submission" date="2017-02" db="EMBL/GenBank/DDBJ databases">
        <authorList>
            <person name="Peterson S.W."/>
        </authorList>
    </citation>
    <scope>NUCLEOTIDE SEQUENCE [LARGE SCALE GENOMIC DNA]</scope>
    <source>
        <strain evidence="3 4">ATCC BAA-909</strain>
    </source>
</reference>
<protein>
    <submittedName>
        <fullName evidence="3">Helix-turn-helix domain-containing protein</fullName>
    </submittedName>
</protein>
<accession>A0A1T4P513</accession>
<keyword evidence="4" id="KW-1185">Reference proteome</keyword>
<dbReference type="PROSITE" id="PS50943">
    <property type="entry name" value="HTH_CROC1"/>
    <property type="match status" value="1"/>
</dbReference>
<name>A0A1T4P513_9SPIR</name>
<dbReference type="InterPro" id="IPR001387">
    <property type="entry name" value="Cro/C1-type_HTH"/>
</dbReference>
<dbReference type="GO" id="GO:0003677">
    <property type="term" value="F:DNA binding"/>
    <property type="evidence" value="ECO:0007669"/>
    <property type="project" value="InterPro"/>
</dbReference>
<dbReference type="InterPro" id="IPR010982">
    <property type="entry name" value="Lambda_DNA-bd_dom_sf"/>
</dbReference>
<dbReference type="OrthoDB" id="360800at2"/>
<dbReference type="RefSeq" id="WP_078931183.1">
    <property type="nucleotide sequence ID" value="NZ_CAMEQG010000007.1"/>
</dbReference>